<evidence type="ECO:0000256" key="9">
    <source>
        <dbReference type="SAM" id="MobiDB-lite"/>
    </source>
</evidence>
<feature type="DNA-binding region" description="Homeobox" evidence="8">
    <location>
        <begin position="330"/>
        <end position="392"/>
    </location>
</feature>
<keyword evidence="6" id="KW-0804">Transcription</keyword>
<gene>
    <name evidence="11" type="ORF">MIMGU_mgv1a003764mg</name>
</gene>
<dbReference type="EMBL" id="KI630513">
    <property type="protein sequence ID" value="EYU37829.1"/>
    <property type="molecule type" value="Genomic_DNA"/>
</dbReference>
<evidence type="ECO:0000256" key="4">
    <source>
        <dbReference type="ARBA" id="ARBA00023125"/>
    </source>
</evidence>
<evidence type="ECO:0000256" key="3">
    <source>
        <dbReference type="ARBA" id="ARBA00023015"/>
    </source>
</evidence>
<dbReference type="AlphaFoldDB" id="A0A022RCP1"/>
<keyword evidence="5 8" id="KW-0371">Homeobox</keyword>
<evidence type="ECO:0000256" key="6">
    <source>
        <dbReference type="ARBA" id="ARBA00023163"/>
    </source>
</evidence>
<dbReference type="Proteomes" id="UP000030748">
    <property type="component" value="Unassembled WGS sequence"/>
</dbReference>
<dbReference type="InterPro" id="IPR009057">
    <property type="entry name" value="Homeodomain-like_sf"/>
</dbReference>
<comment type="similarity">
    <text evidence="2">Belongs to the TALE/BELL homeobox family.</text>
</comment>
<evidence type="ECO:0000313" key="12">
    <source>
        <dbReference type="Proteomes" id="UP000030748"/>
    </source>
</evidence>
<feature type="region of interest" description="Disordered" evidence="9">
    <location>
        <begin position="171"/>
        <end position="201"/>
    </location>
</feature>
<dbReference type="STRING" id="4155.A0A022RCP1"/>
<dbReference type="FunFam" id="1.10.10.60:FF:000083">
    <property type="entry name" value="BEL1-like homeodomain protein 4"/>
    <property type="match status" value="1"/>
</dbReference>
<evidence type="ECO:0000256" key="7">
    <source>
        <dbReference type="ARBA" id="ARBA00023242"/>
    </source>
</evidence>
<comment type="subcellular location">
    <subcellularLocation>
        <location evidence="1 8">Nucleus</location>
    </subcellularLocation>
</comment>
<dbReference type="InterPro" id="IPR001356">
    <property type="entry name" value="HD"/>
</dbReference>
<protein>
    <recommendedName>
        <fullName evidence="10">Homeobox domain-containing protein</fullName>
    </recommendedName>
</protein>
<keyword evidence="7 8" id="KW-0539">Nucleus</keyword>
<evidence type="ECO:0000256" key="1">
    <source>
        <dbReference type="ARBA" id="ARBA00004123"/>
    </source>
</evidence>
<evidence type="ECO:0000256" key="8">
    <source>
        <dbReference type="PROSITE-ProRule" id="PRU00108"/>
    </source>
</evidence>
<name>A0A022RCP1_ERYGU</name>
<feature type="domain" description="Homeobox" evidence="10">
    <location>
        <begin position="328"/>
        <end position="391"/>
    </location>
</feature>
<dbReference type="Gene3D" id="1.10.10.60">
    <property type="entry name" value="Homeodomain-like"/>
    <property type="match status" value="1"/>
</dbReference>
<dbReference type="Pfam" id="PF07526">
    <property type="entry name" value="POX"/>
    <property type="match status" value="1"/>
</dbReference>
<keyword evidence="4 8" id="KW-0238">DNA-binding</keyword>
<dbReference type="InterPro" id="IPR008422">
    <property type="entry name" value="KN_HD"/>
</dbReference>
<evidence type="ECO:0000259" key="10">
    <source>
        <dbReference type="PROSITE" id="PS50071"/>
    </source>
</evidence>
<dbReference type="eggNOG" id="KOG0773">
    <property type="taxonomic scope" value="Eukaryota"/>
</dbReference>
<dbReference type="GO" id="GO:0003677">
    <property type="term" value="F:DNA binding"/>
    <property type="evidence" value="ECO:0007669"/>
    <property type="project" value="UniProtKB-UniRule"/>
</dbReference>
<feature type="region of interest" description="Disordered" evidence="9">
    <location>
        <begin position="113"/>
        <end position="132"/>
    </location>
</feature>
<dbReference type="KEGG" id="egt:105957674"/>
<dbReference type="SMART" id="SM00389">
    <property type="entry name" value="HOX"/>
    <property type="match status" value="1"/>
</dbReference>
<organism evidence="11 12">
    <name type="scientific">Erythranthe guttata</name>
    <name type="common">Yellow monkey flower</name>
    <name type="synonym">Mimulus guttatus</name>
    <dbReference type="NCBI Taxonomy" id="4155"/>
    <lineage>
        <taxon>Eukaryota</taxon>
        <taxon>Viridiplantae</taxon>
        <taxon>Streptophyta</taxon>
        <taxon>Embryophyta</taxon>
        <taxon>Tracheophyta</taxon>
        <taxon>Spermatophyta</taxon>
        <taxon>Magnoliopsida</taxon>
        <taxon>eudicotyledons</taxon>
        <taxon>Gunneridae</taxon>
        <taxon>Pentapetalae</taxon>
        <taxon>asterids</taxon>
        <taxon>lamiids</taxon>
        <taxon>Lamiales</taxon>
        <taxon>Phrymaceae</taxon>
        <taxon>Erythranthe</taxon>
    </lineage>
</organism>
<dbReference type="CDD" id="cd00086">
    <property type="entry name" value="homeodomain"/>
    <property type="match status" value="1"/>
</dbReference>
<keyword evidence="12" id="KW-1185">Reference proteome</keyword>
<evidence type="ECO:0000256" key="2">
    <source>
        <dbReference type="ARBA" id="ARBA00006454"/>
    </source>
</evidence>
<dbReference type="PhylomeDB" id="A0A022RCP1"/>
<evidence type="ECO:0000256" key="5">
    <source>
        <dbReference type="ARBA" id="ARBA00023155"/>
    </source>
</evidence>
<dbReference type="InterPro" id="IPR050224">
    <property type="entry name" value="TALE_homeobox"/>
</dbReference>
<dbReference type="Pfam" id="PF05920">
    <property type="entry name" value="Homeobox_KN"/>
    <property type="match status" value="1"/>
</dbReference>
<feature type="compositionally biased region" description="Basic and acidic residues" evidence="9">
    <location>
        <begin position="171"/>
        <end position="186"/>
    </location>
</feature>
<dbReference type="GO" id="GO:0005634">
    <property type="term" value="C:nucleus"/>
    <property type="evidence" value="ECO:0000318"/>
    <property type="project" value="GO_Central"/>
</dbReference>
<dbReference type="SMART" id="SM00574">
    <property type="entry name" value="POX"/>
    <property type="match status" value="1"/>
</dbReference>
<dbReference type="InterPro" id="IPR006563">
    <property type="entry name" value="POX_dom"/>
</dbReference>
<dbReference type="OrthoDB" id="10056939at2759"/>
<keyword evidence="3" id="KW-0805">Transcription regulation</keyword>
<dbReference type="PROSITE" id="PS50071">
    <property type="entry name" value="HOMEOBOX_2"/>
    <property type="match status" value="1"/>
</dbReference>
<dbReference type="PANTHER" id="PTHR11850">
    <property type="entry name" value="HOMEOBOX PROTEIN TRANSCRIPTION FACTORS"/>
    <property type="match status" value="1"/>
</dbReference>
<dbReference type="GO" id="GO:0006355">
    <property type="term" value="P:regulation of DNA-templated transcription"/>
    <property type="evidence" value="ECO:0007669"/>
    <property type="project" value="InterPro"/>
</dbReference>
<evidence type="ECO:0000313" key="11">
    <source>
        <dbReference type="EMBL" id="EYU37829.1"/>
    </source>
</evidence>
<sequence>METYFPMPNNERDSATMLYARDRLDDSHSESPVFQENTIMFSSNYTPPTSSSVPNYDSNTSQQEILLNYGGSQNNRNEMLMMNQGTGLLSLSLNSNVSPIQYQDFSSIISHNNNNNNINNSNNDNNNNNDNNVSAYNGMPSVVRAVPNSKYLRAAQQLLDEVVSVKKSMKDQNAKREFPKNSKQVEEESCEEYPSSSPTVKASRSEISVAEKQDLQNKMSKLLSMLDEVDRRYRQYYHQMQIVVSSFDVIAGAGAAKPYTAVALETISRHFRCLRDSINNQIHLARKSLGEEDSSSNDNKGVGISRLRFVDHQLRQHRALQQLGIMQQHAWRPQRGLPETSVSILRAWLFEHFLHPYPKDSDKIMLARQTGLTRSQVSNWFINARVRLWKPMVEEMYKEETGDAEIDSNSSSETISRTAVKLKPSNKNRGEDFLLQGATISTDQITDIEMMGSDSNSIFQTEPPQMDYGIGKRQTTESTRYQDSVVESSCGSERFITSAYHISDMERFGSVSEVSLTLGLQQCEGGFIPLRESDAYNASASAMGTENAEFDRRNQFISSLLPSFT</sequence>
<accession>A0A022RCP1</accession>
<dbReference type="SUPFAM" id="SSF46689">
    <property type="entry name" value="Homeodomain-like"/>
    <property type="match status" value="1"/>
</dbReference>
<reference evidence="11 12" key="1">
    <citation type="journal article" date="2013" name="Proc. Natl. Acad. Sci. U.S.A.">
        <title>Fine-scale variation in meiotic recombination in Mimulus inferred from population shotgun sequencing.</title>
        <authorList>
            <person name="Hellsten U."/>
            <person name="Wright K.M."/>
            <person name="Jenkins J."/>
            <person name="Shu S."/>
            <person name="Yuan Y."/>
            <person name="Wessler S.R."/>
            <person name="Schmutz J."/>
            <person name="Willis J.H."/>
            <person name="Rokhsar D.S."/>
        </authorList>
    </citation>
    <scope>NUCLEOTIDE SEQUENCE [LARGE SCALE GENOMIC DNA]</scope>
    <source>
        <strain evidence="12">cv. DUN x IM62</strain>
    </source>
</reference>
<proteinExistence type="inferred from homology"/>